<accession>A0A318LTD6</accession>
<evidence type="ECO:0000313" key="3">
    <source>
        <dbReference type="Proteomes" id="UP000247892"/>
    </source>
</evidence>
<feature type="compositionally biased region" description="Basic and acidic residues" evidence="1">
    <location>
        <begin position="21"/>
        <end position="42"/>
    </location>
</feature>
<dbReference type="RefSeq" id="WP_168213875.1">
    <property type="nucleotide sequence ID" value="NZ_MASU01000002.1"/>
</dbReference>
<feature type="compositionally biased region" description="Basic and acidic residues" evidence="1">
    <location>
        <begin position="51"/>
        <end position="65"/>
    </location>
</feature>
<proteinExistence type="predicted"/>
<evidence type="ECO:0000313" key="2">
    <source>
        <dbReference type="EMBL" id="PXY37994.1"/>
    </source>
</evidence>
<dbReference type="AlphaFoldDB" id="A0A318LTD6"/>
<organism evidence="2 3">
    <name type="scientific">Prauserella flavalba</name>
    <dbReference type="NCBI Taxonomy" id="1477506"/>
    <lineage>
        <taxon>Bacteria</taxon>
        <taxon>Bacillati</taxon>
        <taxon>Actinomycetota</taxon>
        <taxon>Actinomycetes</taxon>
        <taxon>Pseudonocardiales</taxon>
        <taxon>Pseudonocardiaceae</taxon>
        <taxon>Prauserella</taxon>
    </lineage>
</organism>
<dbReference type="Proteomes" id="UP000247892">
    <property type="component" value="Unassembled WGS sequence"/>
</dbReference>
<keyword evidence="3" id="KW-1185">Reference proteome</keyword>
<name>A0A318LTD6_9PSEU</name>
<comment type="caution">
    <text evidence="2">The sequence shown here is derived from an EMBL/GenBank/DDBJ whole genome shotgun (WGS) entry which is preliminary data.</text>
</comment>
<sequence>MAEGKAAAVITRLGQINREMSERRALRERRSAAAKQQAKETFQRQGQVADKTAKHLGELGRRQREAGGWATEKALADRDKVMGFGQVEDEEQPADDYSRYASGAPIAPSSAASPAAAGAPASQAEPPQQQRKYSRAVAPPAQPEQPQQQRKYSRSVAPAQQPEPETPPPPPRRAPRHAREERFDDDDFSNNSWLK</sequence>
<feature type="region of interest" description="Disordered" evidence="1">
    <location>
        <begin position="21"/>
        <end position="195"/>
    </location>
</feature>
<dbReference type="EMBL" id="MASU01000002">
    <property type="protein sequence ID" value="PXY37994.1"/>
    <property type="molecule type" value="Genomic_DNA"/>
</dbReference>
<evidence type="ECO:0000256" key="1">
    <source>
        <dbReference type="SAM" id="MobiDB-lite"/>
    </source>
</evidence>
<gene>
    <name evidence="2" type="ORF">BA062_05175</name>
</gene>
<reference evidence="2 3" key="1">
    <citation type="submission" date="2016-07" db="EMBL/GenBank/DDBJ databases">
        <title>Draft genome sequence of Prauserella sp. YIM 121212, isolated from alkaline soil.</title>
        <authorList>
            <person name="Ruckert C."/>
            <person name="Albersmeier A."/>
            <person name="Jiang C.-L."/>
            <person name="Jiang Y."/>
            <person name="Kalinowski J."/>
            <person name="Schneider O."/>
            <person name="Winkler A."/>
            <person name="Zotchev S.B."/>
        </authorList>
    </citation>
    <scope>NUCLEOTIDE SEQUENCE [LARGE SCALE GENOMIC DNA]</scope>
    <source>
        <strain evidence="2 3">YIM 121212</strain>
    </source>
</reference>
<feature type="compositionally biased region" description="Low complexity" evidence="1">
    <location>
        <begin position="101"/>
        <end position="130"/>
    </location>
</feature>
<protein>
    <submittedName>
        <fullName evidence="2">Uncharacterized protein</fullName>
    </submittedName>
</protein>